<evidence type="ECO:0000313" key="1">
    <source>
        <dbReference type="EMBL" id="SDP14449.1"/>
    </source>
</evidence>
<dbReference type="AlphaFoldDB" id="A0A1H0QCM2"/>
<dbReference type="EMBL" id="FNIR01000010">
    <property type="protein sequence ID" value="SDP14449.1"/>
    <property type="molecule type" value="Genomic_DNA"/>
</dbReference>
<sequence>MHPTGDDLGPICSAKGCRRAAAHVLVWNNPKIHTPDREKTWLACDDHREPLSQHLAMRSFLRRVDPLTGHDPGASGSVDPAGA</sequence>
<dbReference type="RefSeq" id="WP_091247120.1">
    <property type="nucleotide sequence ID" value="NZ_FNIR01000010.1"/>
</dbReference>
<dbReference type="OrthoDB" id="5193525at2"/>
<reference evidence="2" key="1">
    <citation type="submission" date="2016-10" db="EMBL/GenBank/DDBJ databases">
        <authorList>
            <person name="Varghese N."/>
            <person name="Submissions S."/>
        </authorList>
    </citation>
    <scope>NUCLEOTIDE SEQUENCE [LARGE SCALE GENOMIC DNA]</scope>
    <source>
        <strain evidence="2">DSM 45843</strain>
    </source>
</reference>
<accession>A0A1H0QCM2</accession>
<proteinExistence type="predicted"/>
<dbReference type="STRING" id="1052260.SAMN05660199_03272"/>
<protein>
    <recommendedName>
        <fullName evidence="3">Acetone carboxylase</fullName>
    </recommendedName>
</protein>
<keyword evidence="2" id="KW-1185">Reference proteome</keyword>
<evidence type="ECO:0008006" key="3">
    <source>
        <dbReference type="Google" id="ProtNLM"/>
    </source>
</evidence>
<name>A0A1H0QCM2_9ACTN</name>
<organism evidence="1 2">
    <name type="scientific">Klenkia soli</name>
    <dbReference type="NCBI Taxonomy" id="1052260"/>
    <lineage>
        <taxon>Bacteria</taxon>
        <taxon>Bacillati</taxon>
        <taxon>Actinomycetota</taxon>
        <taxon>Actinomycetes</taxon>
        <taxon>Geodermatophilales</taxon>
        <taxon>Geodermatophilaceae</taxon>
        <taxon>Klenkia</taxon>
    </lineage>
</organism>
<dbReference type="Proteomes" id="UP000199088">
    <property type="component" value="Unassembled WGS sequence"/>
</dbReference>
<gene>
    <name evidence="1" type="ORF">SAMN05660199_03272</name>
</gene>
<evidence type="ECO:0000313" key="2">
    <source>
        <dbReference type="Proteomes" id="UP000199088"/>
    </source>
</evidence>